<dbReference type="PANTHER" id="PTHR46438">
    <property type="entry name" value="ALPHA/BETA-HYDROLASES SUPERFAMILY PROTEIN"/>
    <property type="match status" value="1"/>
</dbReference>
<name>A0A6L9VZS3_9ACTN</name>
<accession>A0A6L9VZS3</accession>
<feature type="domain" description="AB hydrolase-1" evidence="1">
    <location>
        <begin position="25"/>
        <end position="255"/>
    </location>
</feature>
<dbReference type="InterPro" id="IPR000639">
    <property type="entry name" value="Epox_hydrolase-like"/>
</dbReference>
<gene>
    <name evidence="2" type="ORF">GCU60_05290</name>
</gene>
<evidence type="ECO:0000313" key="3">
    <source>
        <dbReference type="Proteomes" id="UP000479241"/>
    </source>
</evidence>
<dbReference type="GO" id="GO:0016787">
    <property type="term" value="F:hydrolase activity"/>
    <property type="evidence" value="ECO:0007669"/>
    <property type="project" value="UniProtKB-KW"/>
</dbReference>
<dbReference type="InterPro" id="IPR000073">
    <property type="entry name" value="AB_hydrolase_1"/>
</dbReference>
<comment type="caution">
    <text evidence="2">The sequence shown here is derived from an EMBL/GenBank/DDBJ whole genome shotgun (WGS) entry which is preliminary data.</text>
</comment>
<evidence type="ECO:0000259" key="1">
    <source>
        <dbReference type="Pfam" id="PF12697"/>
    </source>
</evidence>
<sequence length="269" mass="28920">MDTTQYLERPEGRIAYEVAGEGPLVVCLPGMGDLRSAYRFTVPALFAAGHRVATVDLRGHGDSDATFTRYDDVAAGEDVLTLIENLGGPAIVVGNSMGAGAAVWAAAERPELVRGLALVGPFVRNPPIGALMRGLVRVLLARPWARPVWGLYYPSLSPGRKPDDFAAHRRAIADSMRRPGRTRAFAATTRTDHTPAEERLPQVRQPVLVVMGASDPDFADPAAEAQWIADRLRADVLLVPDAGHYPQADAPELVNPRLVDFCRSVVAGA</sequence>
<dbReference type="RefSeq" id="WP_163202887.1">
    <property type="nucleotide sequence ID" value="NZ_JAAGWG010000006.1"/>
</dbReference>
<dbReference type="Proteomes" id="UP000479241">
    <property type="component" value="Unassembled WGS sequence"/>
</dbReference>
<reference evidence="2 3" key="1">
    <citation type="submission" date="2019-12" db="EMBL/GenBank/DDBJ databases">
        <title>the WGS of Blastococcus saxobsidens 67B17.</title>
        <authorList>
            <person name="Jiang Z."/>
        </authorList>
    </citation>
    <scope>NUCLEOTIDE SEQUENCE [LARGE SCALE GENOMIC DNA]</scope>
    <source>
        <strain evidence="2 3">67B17</strain>
    </source>
</reference>
<dbReference type="SUPFAM" id="SSF53474">
    <property type="entry name" value="alpha/beta-Hydrolases"/>
    <property type="match status" value="1"/>
</dbReference>
<dbReference type="PRINTS" id="PR00412">
    <property type="entry name" value="EPOXHYDRLASE"/>
</dbReference>
<dbReference type="AlphaFoldDB" id="A0A6L9VZS3"/>
<dbReference type="Pfam" id="PF12697">
    <property type="entry name" value="Abhydrolase_6"/>
    <property type="match status" value="1"/>
</dbReference>
<organism evidence="2 3">
    <name type="scientific">Blastococcus saxobsidens</name>
    <dbReference type="NCBI Taxonomy" id="138336"/>
    <lineage>
        <taxon>Bacteria</taxon>
        <taxon>Bacillati</taxon>
        <taxon>Actinomycetota</taxon>
        <taxon>Actinomycetes</taxon>
        <taxon>Geodermatophilales</taxon>
        <taxon>Geodermatophilaceae</taxon>
        <taxon>Blastococcus</taxon>
    </lineage>
</organism>
<protein>
    <submittedName>
        <fullName evidence="2">Alpha/beta hydrolase</fullName>
    </submittedName>
</protein>
<dbReference type="InterPro" id="IPR029058">
    <property type="entry name" value="AB_hydrolase_fold"/>
</dbReference>
<dbReference type="PRINTS" id="PR00111">
    <property type="entry name" value="ABHYDROLASE"/>
</dbReference>
<dbReference type="Gene3D" id="3.40.50.1820">
    <property type="entry name" value="alpha/beta hydrolase"/>
    <property type="match status" value="1"/>
</dbReference>
<dbReference type="EMBL" id="JAAGWG010000006">
    <property type="protein sequence ID" value="NEK85178.1"/>
    <property type="molecule type" value="Genomic_DNA"/>
</dbReference>
<keyword evidence="2" id="KW-0378">Hydrolase</keyword>
<proteinExistence type="predicted"/>
<evidence type="ECO:0000313" key="2">
    <source>
        <dbReference type="EMBL" id="NEK85178.1"/>
    </source>
</evidence>